<comment type="caution">
    <text evidence="2">The sequence shown here is derived from an EMBL/GenBank/DDBJ whole genome shotgun (WGS) entry which is preliminary data.</text>
</comment>
<sequence length="139" mass="15408">MNGSLNALWFIRVSSRSCVEKQNIRGFSTFLLLNIRTSTANDFSRRSIHPLGKPSALFLGQTTPFGGRPSGRQPSQTDTDLPLSRAWRGKGGAWEVGRTSREVLEGVLLMNGRAFCMSLRTPRVDGGCRITRLVLPYHS</sequence>
<evidence type="ECO:0000256" key="1">
    <source>
        <dbReference type="SAM" id="MobiDB-lite"/>
    </source>
</evidence>
<protein>
    <submittedName>
        <fullName evidence="2">Uncharacterized protein</fullName>
    </submittedName>
</protein>
<dbReference type="EMBL" id="BPLQ01015600">
    <property type="protein sequence ID" value="GIY89356.1"/>
    <property type="molecule type" value="Genomic_DNA"/>
</dbReference>
<name>A0AAV4X5T0_9ARAC</name>
<evidence type="ECO:0000313" key="3">
    <source>
        <dbReference type="Proteomes" id="UP001054837"/>
    </source>
</evidence>
<organism evidence="2 3">
    <name type="scientific">Caerostris darwini</name>
    <dbReference type="NCBI Taxonomy" id="1538125"/>
    <lineage>
        <taxon>Eukaryota</taxon>
        <taxon>Metazoa</taxon>
        <taxon>Ecdysozoa</taxon>
        <taxon>Arthropoda</taxon>
        <taxon>Chelicerata</taxon>
        <taxon>Arachnida</taxon>
        <taxon>Araneae</taxon>
        <taxon>Araneomorphae</taxon>
        <taxon>Entelegynae</taxon>
        <taxon>Araneoidea</taxon>
        <taxon>Araneidae</taxon>
        <taxon>Caerostris</taxon>
    </lineage>
</organism>
<evidence type="ECO:0000313" key="2">
    <source>
        <dbReference type="EMBL" id="GIY89356.1"/>
    </source>
</evidence>
<feature type="region of interest" description="Disordered" evidence="1">
    <location>
        <begin position="62"/>
        <end position="82"/>
    </location>
</feature>
<proteinExistence type="predicted"/>
<accession>A0AAV4X5T0</accession>
<dbReference type="AlphaFoldDB" id="A0AAV4X5T0"/>
<keyword evidence="3" id="KW-1185">Reference proteome</keyword>
<gene>
    <name evidence="2" type="ORF">CDAR_227001</name>
</gene>
<dbReference type="Proteomes" id="UP001054837">
    <property type="component" value="Unassembled WGS sequence"/>
</dbReference>
<reference evidence="2 3" key="1">
    <citation type="submission" date="2021-06" db="EMBL/GenBank/DDBJ databases">
        <title>Caerostris darwini draft genome.</title>
        <authorList>
            <person name="Kono N."/>
            <person name="Arakawa K."/>
        </authorList>
    </citation>
    <scope>NUCLEOTIDE SEQUENCE [LARGE SCALE GENOMIC DNA]</scope>
</reference>